<dbReference type="GO" id="GO:0046872">
    <property type="term" value="F:metal ion binding"/>
    <property type="evidence" value="ECO:0007669"/>
    <property type="project" value="UniProtKB-KW"/>
</dbReference>
<accession>C5KPM2</accession>
<keyword evidence="4" id="KW-0472">Membrane</keyword>
<evidence type="ECO:0000313" key="6">
    <source>
        <dbReference type="EMBL" id="EER13571.1"/>
    </source>
</evidence>
<dbReference type="GO" id="GO:0005886">
    <property type="term" value="C:plasma membrane"/>
    <property type="evidence" value="ECO:0007669"/>
    <property type="project" value="TreeGrafter"/>
</dbReference>
<gene>
    <name evidence="6" type="ORF">Pmar_PMAR028346</name>
</gene>
<keyword evidence="4" id="KW-1133">Transmembrane helix</keyword>
<dbReference type="NCBIfam" id="TIGR01494">
    <property type="entry name" value="ATPase_P-type"/>
    <property type="match status" value="1"/>
</dbReference>
<dbReference type="GO" id="GO:0016887">
    <property type="term" value="F:ATP hydrolysis activity"/>
    <property type="evidence" value="ECO:0007669"/>
    <property type="project" value="InterPro"/>
</dbReference>
<sequence>DNVPETIADLHQAGIKVWVLTGDKIETAINIAYSSKLLYPTVLNEVITSTNPHSIHTALDALAQTIQGGSRNEEEDGGVVVRIPLALESSIDLCVKDSLTPTPSSWITAVAITISGDSLAVVLKDRDLRKKFFKFALSHCITIIACRVSPKQKAQIVKWSGSYLPSNTMLAIGDGANDVGMIVSADVGVGINGKEGAQAARSADYAIPQFHCLRRLLFLHGRESIRKNSTFIYYTVFKNVAFSLPAFLLGLVSQFSGTSLYDPILKQGYNVIFTLLPILLYVYSIDSFLLYHT</sequence>
<dbReference type="EMBL" id="GG675152">
    <property type="protein sequence ID" value="EER13571.1"/>
    <property type="molecule type" value="Genomic_DNA"/>
</dbReference>
<dbReference type="InterPro" id="IPR032630">
    <property type="entry name" value="P_typ_ATPase_c"/>
</dbReference>
<feature type="non-terminal residue" evidence="6">
    <location>
        <position position="1"/>
    </location>
</feature>
<dbReference type="Pfam" id="PF16212">
    <property type="entry name" value="PhoLip_ATPase_C"/>
    <property type="match status" value="1"/>
</dbReference>
<comment type="subcellular location">
    <subcellularLocation>
        <location evidence="1">Membrane</location>
        <topology evidence="1">Multi-pass membrane protein</topology>
    </subcellularLocation>
</comment>
<name>C5KPM2_PERM5</name>
<dbReference type="InterPro" id="IPR001757">
    <property type="entry name" value="P_typ_ATPase"/>
</dbReference>
<keyword evidence="2" id="KW-0479">Metal-binding</keyword>
<dbReference type="InterPro" id="IPR023214">
    <property type="entry name" value="HAD_sf"/>
</dbReference>
<organism evidence="7">
    <name type="scientific">Perkinsus marinus (strain ATCC 50983 / TXsc)</name>
    <dbReference type="NCBI Taxonomy" id="423536"/>
    <lineage>
        <taxon>Eukaryota</taxon>
        <taxon>Sar</taxon>
        <taxon>Alveolata</taxon>
        <taxon>Perkinsozoa</taxon>
        <taxon>Perkinsea</taxon>
        <taxon>Perkinsida</taxon>
        <taxon>Perkinsidae</taxon>
        <taxon>Perkinsus</taxon>
    </lineage>
</organism>
<dbReference type="Proteomes" id="UP000007800">
    <property type="component" value="Unassembled WGS sequence"/>
</dbReference>
<evidence type="ECO:0000256" key="2">
    <source>
        <dbReference type="ARBA" id="ARBA00022723"/>
    </source>
</evidence>
<dbReference type="InterPro" id="IPR036412">
    <property type="entry name" value="HAD-like_sf"/>
</dbReference>
<feature type="transmembrane region" description="Helical" evidence="4">
    <location>
        <begin position="271"/>
        <end position="291"/>
    </location>
</feature>
<feature type="domain" description="P-type ATPase C-terminal" evidence="5">
    <location>
        <begin position="200"/>
        <end position="281"/>
    </location>
</feature>
<keyword evidence="4" id="KW-0812">Transmembrane</keyword>
<evidence type="ECO:0000313" key="7">
    <source>
        <dbReference type="Proteomes" id="UP000007800"/>
    </source>
</evidence>
<keyword evidence="3" id="KW-0460">Magnesium</keyword>
<evidence type="ECO:0000256" key="4">
    <source>
        <dbReference type="SAM" id="Phobius"/>
    </source>
</evidence>
<reference evidence="6 7" key="1">
    <citation type="submission" date="2008-07" db="EMBL/GenBank/DDBJ databases">
        <authorList>
            <person name="El-Sayed N."/>
            <person name="Caler E."/>
            <person name="Inman J."/>
            <person name="Amedeo P."/>
            <person name="Hass B."/>
            <person name="Wortman J."/>
        </authorList>
    </citation>
    <scope>NUCLEOTIDE SEQUENCE [LARGE SCALE GENOMIC DNA]</scope>
    <source>
        <strain evidence="7">ATCC 50983 / TXsc</strain>
    </source>
</reference>
<keyword evidence="7" id="KW-1185">Reference proteome</keyword>
<dbReference type="Gene3D" id="3.40.50.1000">
    <property type="entry name" value="HAD superfamily/HAD-like"/>
    <property type="match status" value="1"/>
</dbReference>
<dbReference type="RefSeq" id="XP_002781776.1">
    <property type="nucleotide sequence ID" value="XM_002781730.1"/>
</dbReference>
<proteinExistence type="predicted"/>
<dbReference type="OrthoDB" id="377733at2759"/>
<evidence type="ECO:0000256" key="3">
    <source>
        <dbReference type="ARBA" id="ARBA00022842"/>
    </source>
</evidence>
<dbReference type="GO" id="GO:0045332">
    <property type="term" value="P:phospholipid translocation"/>
    <property type="evidence" value="ECO:0007669"/>
    <property type="project" value="TreeGrafter"/>
</dbReference>
<evidence type="ECO:0000259" key="5">
    <source>
        <dbReference type="Pfam" id="PF16212"/>
    </source>
</evidence>
<dbReference type="InParanoid" id="C5KPM2"/>
<dbReference type="GO" id="GO:0140326">
    <property type="term" value="F:ATPase-coupled intramembrane lipid transporter activity"/>
    <property type="evidence" value="ECO:0007669"/>
    <property type="project" value="TreeGrafter"/>
</dbReference>
<feature type="transmembrane region" description="Helical" evidence="4">
    <location>
        <begin position="105"/>
        <end position="123"/>
    </location>
</feature>
<dbReference type="SUPFAM" id="SSF56784">
    <property type="entry name" value="HAD-like"/>
    <property type="match status" value="1"/>
</dbReference>
<dbReference type="PANTHER" id="PTHR24092">
    <property type="entry name" value="PROBABLE PHOSPHOLIPID-TRANSPORTING ATPASE"/>
    <property type="match status" value="1"/>
</dbReference>
<evidence type="ECO:0000256" key="1">
    <source>
        <dbReference type="ARBA" id="ARBA00004141"/>
    </source>
</evidence>
<dbReference type="AlphaFoldDB" id="C5KPM2"/>
<feature type="transmembrane region" description="Helical" evidence="4">
    <location>
        <begin position="231"/>
        <end position="251"/>
    </location>
</feature>
<dbReference type="PANTHER" id="PTHR24092:SF150">
    <property type="entry name" value="PHOSPHOLIPID-TRANSPORTING ATPASE"/>
    <property type="match status" value="1"/>
</dbReference>
<protein>
    <recommendedName>
        <fullName evidence="5">P-type ATPase C-terminal domain-containing protein</fullName>
    </recommendedName>
</protein>
<dbReference type="GO" id="GO:0005524">
    <property type="term" value="F:ATP binding"/>
    <property type="evidence" value="ECO:0007669"/>
    <property type="project" value="InterPro"/>
</dbReference>
<dbReference type="OMA" id="HCITIIA"/>
<dbReference type="GeneID" id="9042542"/>